<evidence type="ECO:0000313" key="9">
    <source>
        <dbReference type="EMBL" id="POS81926.1"/>
    </source>
</evidence>
<dbReference type="Proteomes" id="UP000237438">
    <property type="component" value="Unassembled WGS sequence"/>
</dbReference>
<dbReference type="Gene3D" id="3.40.30.10">
    <property type="entry name" value="Glutaredoxin"/>
    <property type="match status" value="1"/>
</dbReference>
<keyword evidence="3 4" id="KW-0648">Protein biosynthesis</keyword>
<dbReference type="Gene3D" id="3.30.70.1010">
    <property type="entry name" value="Translation elongation factor EF1B, gamma chain, conserved domain"/>
    <property type="match status" value="1"/>
</dbReference>
<dbReference type="GO" id="GO:0003746">
    <property type="term" value="F:translation elongation factor activity"/>
    <property type="evidence" value="ECO:0007669"/>
    <property type="project" value="UniProtKB-UniRule"/>
</dbReference>
<dbReference type="InterPro" id="IPR050802">
    <property type="entry name" value="EF-GSTs"/>
</dbReference>
<evidence type="ECO:0000256" key="5">
    <source>
        <dbReference type="SAM" id="MobiDB-lite"/>
    </source>
</evidence>
<accession>A0A2S4PIQ7</accession>
<keyword evidence="2 4" id="KW-0251">Elongation factor</keyword>
<dbReference type="InterPro" id="IPR004046">
    <property type="entry name" value="GST_C"/>
</dbReference>
<dbReference type="Pfam" id="PF02798">
    <property type="entry name" value="GST_N"/>
    <property type="match status" value="1"/>
</dbReference>
<comment type="similarity">
    <text evidence="1">Belongs to the GST superfamily.</text>
</comment>
<dbReference type="InterPro" id="IPR036433">
    <property type="entry name" value="EF1B_G_C_sf"/>
</dbReference>
<evidence type="ECO:0000256" key="2">
    <source>
        <dbReference type="ARBA" id="ARBA00022768"/>
    </source>
</evidence>
<dbReference type="FunFam" id="3.30.70.1010:FF:000001">
    <property type="entry name" value="Elongation factor 1-gamma 1"/>
    <property type="match status" value="1"/>
</dbReference>
<keyword evidence="10" id="KW-1185">Reference proteome</keyword>
<dbReference type="Gene3D" id="1.20.1050.10">
    <property type="match status" value="1"/>
</dbReference>
<evidence type="ECO:0000256" key="1">
    <source>
        <dbReference type="ARBA" id="ARBA00007409"/>
    </source>
</evidence>
<feature type="compositionally biased region" description="Basic and acidic residues" evidence="5">
    <location>
        <begin position="215"/>
        <end position="227"/>
    </location>
</feature>
<dbReference type="PANTHER" id="PTHR43986">
    <property type="entry name" value="ELONGATION FACTOR 1-GAMMA"/>
    <property type="match status" value="1"/>
</dbReference>
<dbReference type="Pfam" id="PF00647">
    <property type="entry name" value="EF1G"/>
    <property type="match status" value="1"/>
</dbReference>
<dbReference type="EMBL" id="PEDP01005854">
    <property type="protein sequence ID" value="POS81926.1"/>
    <property type="molecule type" value="Genomic_DNA"/>
</dbReference>
<dbReference type="PROSITE" id="PS50405">
    <property type="entry name" value="GST_CTER"/>
    <property type="match status" value="1"/>
</dbReference>
<sequence length="414" mass="47334">MVFGKLYTSKGNPRGIPILAVAKANNLEIEFVETRPGSTDEEYRKLNKLGKVPTFVGSDGFILHETIAILIYITSQNEKTTLLGKTKQDYASILKWLSFVNQDVGGTLAGWLYPILGIAPYNKKAFDEGIKKTIEYTSIFEDALLNNTYLVGERLTIADLFAASILSLGFRNIFDKKWRAANPNTTRWYETVYNQPIFSEVCIKHEFIDEPVKYQPPAKKETKKEPAPKTQAAPKKKAKEAEEEEECEEPAAPKAKHPLEALPKPSLVLDEWKRQYSNNETPEALKWFWENYKPEEYSLWKLDYKYNDELTQVFMSSNLVGGFFARLEASRKYIFGAASVYGAQNDSVIQGAFLVRGQDAQPAFEVAPDFESYEFTKLDHTKEEDKQFVDDQWTWEKPITVNGKEYPWADGKVF</sequence>
<dbReference type="FunFam" id="1.20.1050.10:FF:000006">
    <property type="entry name" value="Elongation factor 1 gamma"/>
    <property type="match status" value="1"/>
</dbReference>
<dbReference type="STRING" id="225359.A0A2S4PIQ7"/>
<evidence type="ECO:0000256" key="4">
    <source>
        <dbReference type="PROSITE-ProRule" id="PRU00519"/>
    </source>
</evidence>
<comment type="caution">
    <text evidence="9">The sequence shown here is derived from an EMBL/GenBank/DDBJ whole genome shotgun (WGS) entry which is preliminary data.</text>
</comment>
<dbReference type="FunFam" id="3.40.30.10:FF:000142">
    <property type="entry name" value="Elongation factor 1 gamma"/>
    <property type="match status" value="1"/>
</dbReference>
<feature type="domain" description="EF-1-gamma C-terminal" evidence="6">
    <location>
        <begin position="255"/>
        <end position="414"/>
    </location>
</feature>
<dbReference type="PANTHER" id="PTHR43986:SF1">
    <property type="entry name" value="ELONGATION FACTOR 1-GAMMA"/>
    <property type="match status" value="1"/>
</dbReference>
<dbReference type="InterPro" id="IPR001662">
    <property type="entry name" value="EF1B_G_C"/>
</dbReference>
<feature type="non-terminal residue" evidence="9">
    <location>
        <position position="414"/>
    </location>
</feature>
<dbReference type="GO" id="GO:0005634">
    <property type="term" value="C:nucleus"/>
    <property type="evidence" value="ECO:0007669"/>
    <property type="project" value="TreeGrafter"/>
</dbReference>
<dbReference type="Pfam" id="PF00043">
    <property type="entry name" value="GST_C"/>
    <property type="match status" value="1"/>
</dbReference>
<dbReference type="InterPro" id="IPR036282">
    <property type="entry name" value="Glutathione-S-Trfase_C_sf"/>
</dbReference>
<feature type="region of interest" description="Disordered" evidence="5">
    <location>
        <begin position="215"/>
        <end position="256"/>
    </location>
</feature>
<dbReference type="CDD" id="cd03181">
    <property type="entry name" value="GST_C_EF1Bgamma_like"/>
    <property type="match status" value="1"/>
</dbReference>
<evidence type="ECO:0000259" key="7">
    <source>
        <dbReference type="PROSITE" id="PS50404"/>
    </source>
</evidence>
<dbReference type="InterPro" id="IPR010987">
    <property type="entry name" value="Glutathione-S-Trfase_C-like"/>
</dbReference>
<evidence type="ECO:0000313" key="10">
    <source>
        <dbReference type="Proteomes" id="UP000237438"/>
    </source>
</evidence>
<dbReference type="SUPFAM" id="SSF89942">
    <property type="entry name" value="eEF1-gamma domain"/>
    <property type="match status" value="1"/>
</dbReference>
<evidence type="ECO:0000259" key="6">
    <source>
        <dbReference type="PROSITE" id="PS50040"/>
    </source>
</evidence>
<dbReference type="SFLD" id="SFLDG00358">
    <property type="entry name" value="Main_(cytGST)"/>
    <property type="match status" value="1"/>
</dbReference>
<feature type="domain" description="GST N-terminal" evidence="7">
    <location>
        <begin position="2"/>
        <end position="81"/>
    </location>
</feature>
<dbReference type="InterPro" id="IPR004045">
    <property type="entry name" value="Glutathione_S-Trfase_N"/>
</dbReference>
<dbReference type="InterPro" id="IPR040079">
    <property type="entry name" value="Glutathione_S-Trfase"/>
</dbReference>
<evidence type="ECO:0000259" key="8">
    <source>
        <dbReference type="PROSITE" id="PS50405"/>
    </source>
</evidence>
<dbReference type="OrthoDB" id="249703at2759"/>
<dbReference type="GO" id="GO:0005737">
    <property type="term" value="C:cytoplasm"/>
    <property type="evidence" value="ECO:0007669"/>
    <property type="project" value="TreeGrafter"/>
</dbReference>
<reference evidence="9 10" key="1">
    <citation type="submission" date="2017-10" db="EMBL/GenBank/DDBJ databases">
        <title>Development of genomic resources for the powdery mildew, Erysiphe pulchra.</title>
        <authorList>
            <person name="Wadl P.A."/>
            <person name="Mack B.M."/>
            <person name="Moore G."/>
            <person name="Beltz S.B."/>
        </authorList>
    </citation>
    <scope>NUCLEOTIDE SEQUENCE [LARGE SCALE GENOMIC DNA]</scope>
    <source>
        <strain evidence="9">Cflorida</strain>
    </source>
</reference>
<dbReference type="PROSITE" id="PS50404">
    <property type="entry name" value="GST_NTER"/>
    <property type="match status" value="1"/>
</dbReference>
<dbReference type="SUPFAM" id="SSF47616">
    <property type="entry name" value="GST C-terminal domain-like"/>
    <property type="match status" value="1"/>
</dbReference>
<dbReference type="AlphaFoldDB" id="A0A2S4PIQ7"/>
<evidence type="ECO:0000256" key="3">
    <source>
        <dbReference type="ARBA" id="ARBA00022917"/>
    </source>
</evidence>
<dbReference type="SMART" id="SM01183">
    <property type="entry name" value="EF1G"/>
    <property type="match status" value="1"/>
</dbReference>
<gene>
    <name evidence="9" type="ORF">EPUL_005272</name>
</gene>
<name>A0A2S4PIQ7_9PEZI</name>
<dbReference type="SUPFAM" id="SSF52833">
    <property type="entry name" value="Thioredoxin-like"/>
    <property type="match status" value="1"/>
</dbReference>
<dbReference type="PROSITE" id="PS50040">
    <property type="entry name" value="EF1G_C"/>
    <property type="match status" value="1"/>
</dbReference>
<dbReference type="CDD" id="cd03044">
    <property type="entry name" value="GST_N_EF1Bgamma"/>
    <property type="match status" value="1"/>
</dbReference>
<protein>
    <submittedName>
        <fullName evidence="9">Uncharacterized protein</fullName>
    </submittedName>
</protein>
<organism evidence="9 10">
    <name type="scientific">Erysiphe pulchra</name>
    <dbReference type="NCBI Taxonomy" id="225359"/>
    <lineage>
        <taxon>Eukaryota</taxon>
        <taxon>Fungi</taxon>
        <taxon>Dikarya</taxon>
        <taxon>Ascomycota</taxon>
        <taxon>Pezizomycotina</taxon>
        <taxon>Leotiomycetes</taxon>
        <taxon>Erysiphales</taxon>
        <taxon>Erysiphaceae</taxon>
        <taxon>Erysiphe</taxon>
    </lineage>
</organism>
<dbReference type="InterPro" id="IPR036249">
    <property type="entry name" value="Thioredoxin-like_sf"/>
</dbReference>
<dbReference type="SFLD" id="SFLDS00019">
    <property type="entry name" value="Glutathione_Transferase_(cytos"/>
    <property type="match status" value="1"/>
</dbReference>
<feature type="domain" description="GST C-terminal" evidence="8">
    <location>
        <begin position="86"/>
        <end position="215"/>
    </location>
</feature>
<proteinExistence type="inferred from homology"/>